<dbReference type="EMBL" id="ML002506">
    <property type="protein sequence ID" value="RKP37357.1"/>
    <property type="molecule type" value="Genomic_DNA"/>
</dbReference>
<keyword evidence="10" id="KW-0418">Kinase</keyword>
<keyword evidence="6 8" id="KW-0456">Lyase</keyword>
<name>A0A4P9ZUW8_9FUNG</name>
<dbReference type="GO" id="GO:0016301">
    <property type="term" value="F:kinase activity"/>
    <property type="evidence" value="ECO:0007669"/>
    <property type="project" value="UniProtKB-KW"/>
</dbReference>
<feature type="binding site" evidence="8">
    <location>
        <begin position="208"/>
        <end position="212"/>
    </location>
    <ligand>
        <name>ATP</name>
        <dbReference type="ChEBI" id="CHEBI:30616"/>
    </ligand>
</feature>
<keyword evidence="8" id="KW-0963">Cytoplasm</keyword>
<evidence type="ECO:0000256" key="1">
    <source>
        <dbReference type="ARBA" id="ARBA00022553"/>
    </source>
</evidence>
<gene>
    <name evidence="10" type="ORF">BJ085DRAFT_24776</name>
</gene>
<dbReference type="SUPFAM" id="SSF53613">
    <property type="entry name" value="Ribokinase-like"/>
    <property type="match status" value="1"/>
</dbReference>
<keyword evidence="1 8" id="KW-0597">Phosphoprotein</keyword>
<keyword evidence="11" id="KW-1185">Reference proteome</keyword>
<keyword evidence="5 8" id="KW-0520">NAD</keyword>
<dbReference type="Pfam" id="PF01256">
    <property type="entry name" value="Carb_kinase"/>
    <property type="match status" value="1"/>
</dbReference>
<evidence type="ECO:0000256" key="2">
    <source>
        <dbReference type="ARBA" id="ARBA00022741"/>
    </source>
</evidence>
<evidence type="ECO:0000256" key="7">
    <source>
        <dbReference type="ARBA" id="ARBA00047472"/>
    </source>
</evidence>
<evidence type="ECO:0000256" key="6">
    <source>
        <dbReference type="ARBA" id="ARBA00023239"/>
    </source>
</evidence>
<evidence type="ECO:0000256" key="8">
    <source>
        <dbReference type="HAMAP-Rule" id="MF_03157"/>
    </source>
</evidence>
<feature type="binding site" evidence="8">
    <location>
        <position position="237"/>
    </location>
    <ligand>
        <name>(6S)-NADPHX</name>
        <dbReference type="ChEBI" id="CHEBI:64076"/>
    </ligand>
</feature>
<evidence type="ECO:0000259" key="9">
    <source>
        <dbReference type="PROSITE" id="PS51383"/>
    </source>
</evidence>
<dbReference type="EC" id="4.2.1.93" evidence="8"/>
<keyword evidence="4" id="KW-0521">NADP</keyword>
<keyword evidence="3 8" id="KW-0067">ATP-binding</keyword>
<dbReference type="Proteomes" id="UP000268162">
    <property type="component" value="Unassembled WGS sequence"/>
</dbReference>
<organism evidence="10 11">
    <name type="scientific">Dimargaris cristalligena</name>
    <dbReference type="NCBI Taxonomy" id="215637"/>
    <lineage>
        <taxon>Eukaryota</taxon>
        <taxon>Fungi</taxon>
        <taxon>Fungi incertae sedis</taxon>
        <taxon>Zoopagomycota</taxon>
        <taxon>Kickxellomycotina</taxon>
        <taxon>Dimargaritomycetes</taxon>
        <taxon>Dimargaritales</taxon>
        <taxon>Dimargaritaceae</taxon>
        <taxon>Dimargaris</taxon>
    </lineage>
</organism>
<proteinExistence type="inferred from homology"/>
<dbReference type="NCBIfam" id="TIGR00196">
    <property type="entry name" value="yjeF_cterm"/>
    <property type="match status" value="1"/>
</dbReference>
<dbReference type="PANTHER" id="PTHR12592:SF0">
    <property type="entry name" value="ATP-DEPENDENT (S)-NAD(P)H-HYDRATE DEHYDRATASE"/>
    <property type="match status" value="1"/>
</dbReference>
<dbReference type="Gene3D" id="3.40.1190.20">
    <property type="match status" value="1"/>
</dbReference>
<evidence type="ECO:0000256" key="5">
    <source>
        <dbReference type="ARBA" id="ARBA00023027"/>
    </source>
</evidence>
<dbReference type="STRING" id="215637.A0A4P9ZUW8"/>
<comment type="catalytic activity">
    <reaction evidence="8">
        <text>(6S)-NADHX + ATP = ADP + phosphate + NADH + H(+)</text>
        <dbReference type="Rhea" id="RHEA:19017"/>
        <dbReference type="ChEBI" id="CHEBI:15378"/>
        <dbReference type="ChEBI" id="CHEBI:30616"/>
        <dbReference type="ChEBI" id="CHEBI:43474"/>
        <dbReference type="ChEBI" id="CHEBI:57945"/>
        <dbReference type="ChEBI" id="CHEBI:64074"/>
        <dbReference type="ChEBI" id="CHEBI:456216"/>
        <dbReference type="EC" id="4.2.1.93"/>
    </reaction>
</comment>
<sequence>MLVNQPLLAAKNLIPPLSPKLHKGQAGRVAVVGGSEDYTGAPYFSAISTLYTGADLCHVICEQNAGGPIKSYSPDLMVHPYLRLSGAKSGDTLANEIVERVAELLPRIHALVVGPGLSRDPLLLKCSGMIIEKAKERDMPIVIDADGLLLIQKNPALIAGYQNAILTPNVNEFRRLCDATGVKMDDGANHQLARQLSQALGGVTIIQKGAQDVITNGEEVLVCEEAGGLKRCGGQGDILSGVLGAFMAWGVGYRRKIWSHEGALEAQQISLLAAYAGCSVTRRASKLAFQRYGRATVTERVLDFIQPSFTDLFEVQEA</sequence>
<dbReference type="AlphaFoldDB" id="A0A4P9ZUW8"/>
<dbReference type="PROSITE" id="PS51383">
    <property type="entry name" value="YJEF_C_3"/>
    <property type="match status" value="1"/>
</dbReference>
<comment type="similarity">
    <text evidence="8">Belongs to the NnrD/CARKD family.</text>
</comment>
<dbReference type="GO" id="GO:0005524">
    <property type="term" value="F:ATP binding"/>
    <property type="evidence" value="ECO:0007669"/>
    <property type="project" value="UniProtKB-KW"/>
</dbReference>
<dbReference type="InterPro" id="IPR029056">
    <property type="entry name" value="Ribokinase-like"/>
</dbReference>
<reference evidence="11" key="1">
    <citation type="journal article" date="2018" name="Nat. Microbiol.">
        <title>Leveraging single-cell genomics to expand the fungal tree of life.</title>
        <authorList>
            <person name="Ahrendt S.R."/>
            <person name="Quandt C.A."/>
            <person name="Ciobanu D."/>
            <person name="Clum A."/>
            <person name="Salamov A."/>
            <person name="Andreopoulos B."/>
            <person name="Cheng J.F."/>
            <person name="Woyke T."/>
            <person name="Pelin A."/>
            <person name="Henrissat B."/>
            <person name="Reynolds N.K."/>
            <person name="Benny G.L."/>
            <person name="Smith M.E."/>
            <person name="James T.Y."/>
            <person name="Grigoriev I.V."/>
        </authorList>
    </citation>
    <scope>NUCLEOTIDE SEQUENCE [LARGE SCALE GENOMIC DNA]</scope>
    <source>
        <strain evidence="11">RSA 468</strain>
    </source>
</reference>
<feature type="binding site" evidence="8">
    <location>
        <begin position="169"/>
        <end position="175"/>
    </location>
    <ligand>
        <name>(6S)-NADPHX</name>
        <dbReference type="ChEBI" id="CHEBI:64076"/>
    </ligand>
</feature>
<comment type="subcellular location">
    <subcellularLocation>
        <location evidence="8">Cytoplasm</location>
    </subcellularLocation>
</comment>
<protein>
    <recommendedName>
        <fullName evidence="8">ATP-dependent (S)-NAD(P)H-hydrate dehydratase</fullName>
        <ecNumber evidence="8">4.2.1.93</ecNumber>
    </recommendedName>
    <alternativeName>
        <fullName evidence="8">ATP-dependent NAD(P)HX dehydratase</fullName>
    </alternativeName>
</protein>
<accession>A0A4P9ZUW8</accession>
<dbReference type="HAMAP" id="MF_01965">
    <property type="entry name" value="NADHX_dehydratase"/>
    <property type="match status" value="1"/>
</dbReference>
<dbReference type="PANTHER" id="PTHR12592">
    <property type="entry name" value="ATP-DEPENDENT (S)-NAD(P)H-HYDRATE DEHYDRATASE FAMILY MEMBER"/>
    <property type="match status" value="1"/>
</dbReference>
<dbReference type="GO" id="GO:0110051">
    <property type="term" value="P:metabolite repair"/>
    <property type="evidence" value="ECO:0007669"/>
    <property type="project" value="TreeGrafter"/>
</dbReference>
<dbReference type="InterPro" id="IPR000631">
    <property type="entry name" value="CARKD"/>
</dbReference>
<dbReference type="GO" id="GO:0047453">
    <property type="term" value="F:ATP-dependent NAD(P)H-hydrate dehydratase activity"/>
    <property type="evidence" value="ECO:0007669"/>
    <property type="project" value="UniProtKB-UniRule"/>
</dbReference>
<comment type="function">
    <text evidence="8">Catalyzes the dehydration of the S-form of NAD(P)HX at the expense of ATP, which is converted to ADP. Together with NAD(P)HX epimerase, which catalyzes the epimerization of the S- and R-forms, the enzyme allows the repair of both epimers of NAD(P)HX, a damaged form of NAD(P)H that is a result of enzymatic or heat-dependent hydration.</text>
</comment>
<feature type="domain" description="YjeF C-terminal" evidence="9">
    <location>
        <begin position="6"/>
        <end position="312"/>
    </location>
</feature>
<comment type="catalytic activity">
    <reaction evidence="7 8">
        <text>(6S)-NADPHX + ATP = ADP + phosphate + NADPH + H(+)</text>
        <dbReference type="Rhea" id="RHEA:32231"/>
        <dbReference type="ChEBI" id="CHEBI:15378"/>
        <dbReference type="ChEBI" id="CHEBI:30616"/>
        <dbReference type="ChEBI" id="CHEBI:43474"/>
        <dbReference type="ChEBI" id="CHEBI:57783"/>
        <dbReference type="ChEBI" id="CHEBI:64076"/>
        <dbReference type="ChEBI" id="CHEBI:456216"/>
        <dbReference type="EC" id="4.2.1.93"/>
    </reaction>
</comment>
<comment type="cofactor">
    <cofactor evidence="8">
        <name>Mg(2+)</name>
        <dbReference type="ChEBI" id="CHEBI:18420"/>
    </cofactor>
</comment>
<evidence type="ECO:0000313" key="10">
    <source>
        <dbReference type="EMBL" id="RKP37357.1"/>
    </source>
</evidence>
<keyword evidence="2 8" id="KW-0547">Nucleotide-binding</keyword>
<keyword evidence="10" id="KW-0808">Transferase</keyword>
<evidence type="ECO:0000313" key="11">
    <source>
        <dbReference type="Proteomes" id="UP000268162"/>
    </source>
</evidence>
<feature type="binding site" evidence="8">
    <location>
        <position position="116"/>
    </location>
    <ligand>
        <name>(6S)-NADPHX</name>
        <dbReference type="ChEBI" id="CHEBI:64076"/>
    </ligand>
</feature>
<dbReference type="GO" id="GO:0046496">
    <property type="term" value="P:nicotinamide nucleotide metabolic process"/>
    <property type="evidence" value="ECO:0007669"/>
    <property type="project" value="UniProtKB-UniRule"/>
</dbReference>
<dbReference type="GO" id="GO:0005737">
    <property type="term" value="C:cytoplasm"/>
    <property type="evidence" value="ECO:0007669"/>
    <property type="project" value="UniProtKB-SubCell"/>
</dbReference>
<evidence type="ECO:0000256" key="3">
    <source>
        <dbReference type="ARBA" id="ARBA00022840"/>
    </source>
</evidence>
<evidence type="ECO:0000256" key="4">
    <source>
        <dbReference type="ARBA" id="ARBA00022857"/>
    </source>
</evidence>
<dbReference type="FunFam" id="3.40.1190.20:FF:000023">
    <property type="entry name" value="ATP-dependent (S)-NAD(P)H-hydrate dehydratase"/>
    <property type="match status" value="1"/>
</dbReference>
<feature type="binding site" evidence="8">
    <location>
        <begin position="227"/>
        <end position="236"/>
    </location>
    <ligand>
        <name>ATP</name>
        <dbReference type="ChEBI" id="CHEBI:30616"/>
    </ligand>
</feature>
<dbReference type="CDD" id="cd01171">
    <property type="entry name" value="YXKO-related"/>
    <property type="match status" value="1"/>
</dbReference>